<sequence>MGNWGAGNFSNEKAEETAKACFAEDCVCDATASITSTDMYHVYNGPMGIIEWVKNLDQIDFKDFTPELIGVNGDKVYMKATYDPHHKTTGKSAGPQADVQEWTVKDGKVTEAKFFWGNEKAMNDIFIA</sequence>
<evidence type="ECO:0000313" key="2">
    <source>
        <dbReference type="EMBL" id="WZN65554.1"/>
    </source>
</evidence>
<dbReference type="SUPFAM" id="SSF54427">
    <property type="entry name" value="NTF2-like"/>
    <property type="match status" value="1"/>
</dbReference>
<reference evidence="2 3" key="1">
    <citation type="submission" date="2024-03" db="EMBL/GenBank/DDBJ databases">
        <title>Complete genome sequence of the green alga Chloropicon roscoffensis RCC1871.</title>
        <authorList>
            <person name="Lemieux C."/>
            <person name="Pombert J.-F."/>
            <person name="Otis C."/>
            <person name="Turmel M."/>
        </authorList>
    </citation>
    <scope>NUCLEOTIDE SEQUENCE [LARGE SCALE GENOMIC DNA]</scope>
    <source>
        <strain evidence="2 3">RCC1871</strain>
    </source>
</reference>
<dbReference type="Pfam" id="PF12680">
    <property type="entry name" value="SnoaL_2"/>
    <property type="match status" value="1"/>
</dbReference>
<evidence type="ECO:0000259" key="1">
    <source>
        <dbReference type="Pfam" id="PF12680"/>
    </source>
</evidence>
<dbReference type="EMBL" id="CP151512">
    <property type="protein sequence ID" value="WZN65554.1"/>
    <property type="molecule type" value="Genomic_DNA"/>
</dbReference>
<keyword evidence="3" id="KW-1185">Reference proteome</keyword>
<feature type="domain" description="SnoaL-like" evidence="1">
    <location>
        <begin position="13"/>
        <end position="111"/>
    </location>
</feature>
<dbReference type="Gene3D" id="3.10.450.50">
    <property type="match status" value="1"/>
</dbReference>
<protein>
    <recommendedName>
        <fullName evidence="1">SnoaL-like domain-containing protein</fullName>
    </recommendedName>
</protein>
<accession>A0AAX4PIK6</accession>
<evidence type="ECO:0000313" key="3">
    <source>
        <dbReference type="Proteomes" id="UP001472866"/>
    </source>
</evidence>
<dbReference type="InterPro" id="IPR032710">
    <property type="entry name" value="NTF2-like_dom_sf"/>
</dbReference>
<gene>
    <name evidence="2" type="ORF">HKI87_12g71140</name>
</gene>
<organism evidence="2 3">
    <name type="scientific">Chloropicon roscoffensis</name>
    <dbReference type="NCBI Taxonomy" id="1461544"/>
    <lineage>
        <taxon>Eukaryota</taxon>
        <taxon>Viridiplantae</taxon>
        <taxon>Chlorophyta</taxon>
        <taxon>Chloropicophyceae</taxon>
        <taxon>Chloropicales</taxon>
        <taxon>Chloropicaceae</taxon>
        <taxon>Chloropicon</taxon>
    </lineage>
</organism>
<dbReference type="Proteomes" id="UP001472866">
    <property type="component" value="Chromosome 12"/>
</dbReference>
<name>A0AAX4PIK6_9CHLO</name>
<dbReference type="InterPro" id="IPR037401">
    <property type="entry name" value="SnoaL-like"/>
</dbReference>
<proteinExistence type="predicted"/>
<dbReference type="AlphaFoldDB" id="A0AAX4PIK6"/>